<evidence type="ECO:0000313" key="4">
    <source>
        <dbReference type="Proteomes" id="UP001368654"/>
    </source>
</evidence>
<feature type="compositionally biased region" description="Basic and acidic residues" evidence="1">
    <location>
        <begin position="492"/>
        <end position="509"/>
    </location>
</feature>
<feature type="compositionally biased region" description="Low complexity" evidence="1">
    <location>
        <begin position="511"/>
        <end position="525"/>
    </location>
</feature>
<sequence length="556" mass="59516">MTNNDSELEIRETAILTELLDTVTESRRLIAQHQAIEAAALAQAGHIGAARSARLSARATLEREMPIRSIAAEFGTAMHVADRTAQAQINDAMSLVDDYPETFTALHEGRISRSHVNTILNAGAPLEGAEARAQFDHDVVKIAEVETAGRLRRFADALAETAQPRTLNERHLDAREERSVRVFALPDGMAQLEARLPGILAHGIFDRITQQARLIKNVRDAAPSPDANAPSDTSPTGSALDGATGAGSSPSGSSPDGSLPDSALTDATLPDRAAERDVRTMDQIRADLLADMLLTSVPAAEPNEADGDGTLGAIRAVVQVTVPAATLAGTANIPADLAGFGPVDPETARTLAGGAAGWDRVFTHPITREVLTVDRYRPSDALKRHLRARDQHCRFPGCRTAAVRCDIDHTIDAALGGATEARNLAHLCRRHHTLKHATPWRVVQHAGGVLEWTSPAGRIYTDKPPGVMFSPSPPDDRVHPDDRSGKSSRFTDVLDHPLDTNAPHDDAPDRPLNADAPLDANAPLDTDTDTIAPTQFEGWSIVSDPDDEPPWLRSAG</sequence>
<dbReference type="Gene3D" id="1.10.30.50">
    <property type="match status" value="1"/>
</dbReference>
<comment type="caution">
    <text evidence="3">The sequence shown here is derived from an EMBL/GenBank/DDBJ whole genome shotgun (WGS) entry which is preliminary data.</text>
</comment>
<dbReference type="Proteomes" id="UP001368654">
    <property type="component" value="Unassembled WGS sequence"/>
</dbReference>
<dbReference type="InterPro" id="IPR003615">
    <property type="entry name" value="HNH_nuc"/>
</dbReference>
<feature type="region of interest" description="Disordered" evidence="1">
    <location>
        <begin position="221"/>
        <end position="278"/>
    </location>
</feature>
<gene>
    <name evidence="3" type="ORF">WDU96_13520</name>
</gene>
<organism evidence="3 4">
    <name type="scientific">Microbacterium marmarense</name>
    <dbReference type="NCBI Taxonomy" id="3122051"/>
    <lineage>
        <taxon>Bacteria</taxon>
        <taxon>Bacillati</taxon>
        <taxon>Actinomycetota</taxon>
        <taxon>Actinomycetes</taxon>
        <taxon>Micrococcales</taxon>
        <taxon>Microbacteriaceae</taxon>
        <taxon>Microbacterium</taxon>
    </lineage>
</organism>
<name>A0ABU8LXN9_9MICO</name>
<dbReference type="SMART" id="SM00507">
    <property type="entry name" value="HNHc"/>
    <property type="match status" value="1"/>
</dbReference>
<keyword evidence="4" id="KW-1185">Reference proteome</keyword>
<dbReference type="RefSeq" id="WP_337339053.1">
    <property type="nucleotide sequence ID" value="NZ_JBBDGL010000005.1"/>
</dbReference>
<accession>A0ABU8LXN9</accession>
<dbReference type="EMBL" id="JBBDGL010000005">
    <property type="protein sequence ID" value="MEJ1156624.1"/>
    <property type="molecule type" value="Genomic_DNA"/>
</dbReference>
<dbReference type="Pfam" id="PF02720">
    <property type="entry name" value="DUF222"/>
    <property type="match status" value="1"/>
</dbReference>
<dbReference type="InterPro" id="IPR003870">
    <property type="entry name" value="DUF222"/>
</dbReference>
<evidence type="ECO:0000256" key="1">
    <source>
        <dbReference type="SAM" id="MobiDB-lite"/>
    </source>
</evidence>
<feature type="domain" description="HNH nuclease" evidence="2">
    <location>
        <begin position="381"/>
        <end position="433"/>
    </location>
</feature>
<feature type="region of interest" description="Disordered" evidence="1">
    <location>
        <begin position="462"/>
        <end position="556"/>
    </location>
</feature>
<evidence type="ECO:0000313" key="3">
    <source>
        <dbReference type="EMBL" id="MEJ1156624.1"/>
    </source>
</evidence>
<dbReference type="CDD" id="cd00085">
    <property type="entry name" value="HNHc"/>
    <property type="match status" value="1"/>
</dbReference>
<evidence type="ECO:0000259" key="2">
    <source>
        <dbReference type="SMART" id="SM00507"/>
    </source>
</evidence>
<feature type="compositionally biased region" description="Low complexity" evidence="1">
    <location>
        <begin position="221"/>
        <end position="263"/>
    </location>
</feature>
<proteinExistence type="predicted"/>
<reference evidence="3 4" key="1">
    <citation type="submission" date="2024-02" db="EMBL/GenBank/DDBJ databases">
        <authorList>
            <person name="Saticioglu I.B."/>
        </authorList>
    </citation>
    <scope>NUCLEOTIDE SEQUENCE [LARGE SCALE GENOMIC DNA]</scope>
    <source>
        <strain evidence="3 4">Mu-86</strain>
    </source>
</reference>
<feature type="compositionally biased region" description="Basic and acidic residues" evidence="1">
    <location>
        <begin position="474"/>
        <end position="485"/>
    </location>
</feature>
<protein>
    <submittedName>
        <fullName evidence="3">DUF222 domain-containing protein</fullName>
    </submittedName>
</protein>